<sequence length="124" mass="14036">MNTRRIVSRRLDEEIANAGVFPGGNLVPPLEEFCNDYRAPVIPQCMMKGDIRATFLQMSHGITTQAQAVTTQEQSMTTQVNREVVPRGNKHDGTMDSFFRDLTRMNPPTSYGSKFEEDHQLFIA</sequence>
<organism evidence="1">
    <name type="scientific">Solanum chilense</name>
    <name type="common">Tomato</name>
    <name type="synonym">Lycopersicon chilense</name>
    <dbReference type="NCBI Taxonomy" id="4083"/>
    <lineage>
        <taxon>Eukaryota</taxon>
        <taxon>Viridiplantae</taxon>
        <taxon>Streptophyta</taxon>
        <taxon>Embryophyta</taxon>
        <taxon>Tracheophyta</taxon>
        <taxon>Spermatophyta</taxon>
        <taxon>Magnoliopsida</taxon>
        <taxon>eudicotyledons</taxon>
        <taxon>Gunneridae</taxon>
        <taxon>Pentapetalae</taxon>
        <taxon>asterids</taxon>
        <taxon>lamiids</taxon>
        <taxon>Solanales</taxon>
        <taxon>Solanaceae</taxon>
        <taxon>Solanoideae</taxon>
        <taxon>Solaneae</taxon>
        <taxon>Solanum</taxon>
        <taxon>Solanum subgen. Lycopersicon</taxon>
    </lineage>
</organism>
<dbReference type="AlphaFoldDB" id="A0A6N2C860"/>
<proteinExistence type="predicted"/>
<protein>
    <submittedName>
        <fullName evidence="1">Uncharacterized protein</fullName>
    </submittedName>
</protein>
<comment type="caution">
    <text evidence="1">The sequence shown here is derived from an EMBL/GenBank/DDBJ whole genome shotgun (WGS) entry which is preliminary data.</text>
</comment>
<evidence type="ECO:0000313" key="1">
    <source>
        <dbReference type="EMBL" id="TMX02816.1"/>
    </source>
</evidence>
<name>A0A6N2C860_SOLCI</name>
<reference evidence="1" key="1">
    <citation type="submission" date="2019-05" db="EMBL/GenBank/DDBJ databases">
        <title>The de novo reference genome and transcriptome assemblies of the wild tomato species Solanum chilense.</title>
        <authorList>
            <person name="Stam R."/>
            <person name="Nosenko T."/>
            <person name="Hoerger A.C."/>
            <person name="Stephan W."/>
            <person name="Seidel M.A."/>
            <person name="Kuhn J.M.M."/>
            <person name="Haberer G."/>
            <person name="Tellier A."/>
        </authorList>
    </citation>
    <scope>NUCLEOTIDE SEQUENCE</scope>
    <source>
        <tissue evidence="1">Mature leaves</tissue>
    </source>
</reference>
<gene>
    <name evidence="1" type="ORF">EJD97_019654</name>
</gene>
<dbReference type="EMBL" id="RXGB01000558">
    <property type="protein sequence ID" value="TMX02816.1"/>
    <property type="molecule type" value="Genomic_DNA"/>
</dbReference>
<accession>A0A6N2C860</accession>